<dbReference type="RefSeq" id="WP_386075633.1">
    <property type="nucleotide sequence ID" value="NZ_JBHTJT010000031.1"/>
</dbReference>
<sequence>MTYARLGCVCAAMFSFALPVSSGELDYAMPSTFYDGMNAKLIGRGYREVRVLDPQEGILSAYDAQGSEVRINVDPTGGQIISTNYVHPADG</sequence>
<evidence type="ECO:0000256" key="1">
    <source>
        <dbReference type="SAM" id="SignalP"/>
    </source>
</evidence>
<keyword evidence="3" id="KW-1185">Reference proteome</keyword>
<feature type="chain" id="PRO_5047462274" description="PepSY domain-containing protein" evidence="1">
    <location>
        <begin position="23"/>
        <end position="91"/>
    </location>
</feature>
<proteinExistence type="predicted"/>
<feature type="signal peptide" evidence="1">
    <location>
        <begin position="1"/>
        <end position="22"/>
    </location>
</feature>
<dbReference type="EMBL" id="JBHTJT010000031">
    <property type="protein sequence ID" value="MFD0980946.1"/>
    <property type="molecule type" value="Genomic_DNA"/>
</dbReference>
<evidence type="ECO:0000313" key="2">
    <source>
        <dbReference type="EMBL" id="MFD0980946.1"/>
    </source>
</evidence>
<protein>
    <recommendedName>
        <fullName evidence="4">PepSY domain-containing protein</fullName>
    </recommendedName>
</protein>
<accession>A0ABW3ITL6</accession>
<dbReference type="Proteomes" id="UP001597108">
    <property type="component" value="Unassembled WGS sequence"/>
</dbReference>
<comment type="caution">
    <text evidence="2">The sequence shown here is derived from an EMBL/GenBank/DDBJ whole genome shotgun (WGS) entry which is preliminary data.</text>
</comment>
<keyword evidence="1" id="KW-0732">Signal</keyword>
<reference evidence="3" key="1">
    <citation type="journal article" date="2019" name="Int. J. Syst. Evol. Microbiol.">
        <title>The Global Catalogue of Microorganisms (GCM) 10K type strain sequencing project: providing services to taxonomists for standard genome sequencing and annotation.</title>
        <authorList>
            <consortium name="The Broad Institute Genomics Platform"/>
            <consortium name="The Broad Institute Genome Sequencing Center for Infectious Disease"/>
            <person name="Wu L."/>
            <person name="Ma J."/>
        </authorList>
    </citation>
    <scope>NUCLEOTIDE SEQUENCE [LARGE SCALE GENOMIC DNA]</scope>
    <source>
        <strain evidence="3">CCUG 60524</strain>
    </source>
</reference>
<evidence type="ECO:0008006" key="4">
    <source>
        <dbReference type="Google" id="ProtNLM"/>
    </source>
</evidence>
<name>A0ABW3ITL6_9RHOB</name>
<gene>
    <name evidence="2" type="ORF">ACFQ2S_14960</name>
</gene>
<organism evidence="2 3">
    <name type="scientific">Tropicimonas aquimaris</name>
    <dbReference type="NCBI Taxonomy" id="914152"/>
    <lineage>
        <taxon>Bacteria</taxon>
        <taxon>Pseudomonadati</taxon>
        <taxon>Pseudomonadota</taxon>
        <taxon>Alphaproteobacteria</taxon>
        <taxon>Rhodobacterales</taxon>
        <taxon>Roseobacteraceae</taxon>
        <taxon>Tropicimonas</taxon>
    </lineage>
</organism>
<evidence type="ECO:0000313" key="3">
    <source>
        <dbReference type="Proteomes" id="UP001597108"/>
    </source>
</evidence>